<name>A0ABU5TXQ7_9CYAN</name>
<keyword evidence="2" id="KW-1185">Reference proteome</keyword>
<evidence type="ECO:0000313" key="2">
    <source>
        <dbReference type="Proteomes" id="UP001301728"/>
    </source>
</evidence>
<dbReference type="InterPro" id="IPR024524">
    <property type="entry name" value="DUF3800"/>
</dbReference>
<accession>A0ABU5TXQ7</accession>
<proteinExistence type="predicted"/>
<gene>
    <name evidence="1" type="ORF">VB854_12315</name>
</gene>
<sequence length="365" mass="42062">MSTIFLDESGYTGQDLLNKEQPIFTLASLKLSEQDCQELKRIFFNNVQSTELKYSSLSKRQRPRQQQMILEFLKELSIKPELVKFSLANKQFVLVSKMVEMLVEPVCYENGIDLYDKGANIGLANLLFYTLPVWGGVDFFNSLLKNFQDMMRLRSEESYQAFFEPLFRQKYSEDLDQLLDFFRASYVEFGYELLETADHLDIAVSCTLDLMILWRKDIDDDIVLIHDNSSAMAKERKIWDTVVDPNLPSIEVGYDRRKAQFPIRVVKTCPEDSKSWAGLQLVDILAGAFTRCARWFNEGKNPDDLFGKSLAEVMGEAFYCFLIAPEKKFTPEQLGTTGSNASSPLDYFANLFMQNSSILQDRIHE</sequence>
<dbReference type="EMBL" id="JAYGHT010000068">
    <property type="protein sequence ID" value="MEA5519727.1"/>
    <property type="molecule type" value="Genomic_DNA"/>
</dbReference>
<reference evidence="1 2" key="1">
    <citation type="submission" date="2023-12" db="EMBL/GenBank/DDBJ databases">
        <title>Baltic Sea Cyanobacteria.</title>
        <authorList>
            <person name="Delbaje E."/>
            <person name="Fewer D.P."/>
            <person name="Shishido T.K."/>
        </authorList>
    </citation>
    <scope>NUCLEOTIDE SEQUENCE [LARGE SCALE GENOMIC DNA]</scope>
    <source>
        <strain evidence="1 2">CCNP 1315</strain>
    </source>
</reference>
<dbReference type="RefSeq" id="WP_323224904.1">
    <property type="nucleotide sequence ID" value="NZ_JAYGHT010000068.1"/>
</dbReference>
<evidence type="ECO:0000313" key="1">
    <source>
        <dbReference type="EMBL" id="MEA5519727.1"/>
    </source>
</evidence>
<protein>
    <submittedName>
        <fullName evidence="1">DUF3800 domain-containing protein</fullName>
    </submittedName>
</protein>
<comment type="caution">
    <text evidence="1">The sequence shown here is derived from an EMBL/GenBank/DDBJ whole genome shotgun (WGS) entry which is preliminary data.</text>
</comment>
<dbReference type="Pfam" id="PF12686">
    <property type="entry name" value="DUF3800"/>
    <property type="match status" value="1"/>
</dbReference>
<organism evidence="1 2">
    <name type="scientific">Limnoraphis robusta CCNP1315</name>
    <dbReference type="NCBI Taxonomy" id="3110306"/>
    <lineage>
        <taxon>Bacteria</taxon>
        <taxon>Bacillati</taxon>
        <taxon>Cyanobacteriota</taxon>
        <taxon>Cyanophyceae</taxon>
        <taxon>Oscillatoriophycideae</taxon>
        <taxon>Oscillatoriales</taxon>
        <taxon>Sirenicapillariaceae</taxon>
        <taxon>Limnoraphis</taxon>
    </lineage>
</organism>
<dbReference type="Proteomes" id="UP001301728">
    <property type="component" value="Unassembled WGS sequence"/>
</dbReference>